<evidence type="ECO:0000256" key="6">
    <source>
        <dbReference type="ARBA" id="ARBA00022737"/>
    </source>
</evidence>
<keyword evidence="4" id="KW-0812">Transmembrane</keyword>
<dbReference type="InterPro" id="IPR001846">
    <property type="entry name" value="VWF_type-D"/>
</dbReference>
<dbReference type="PROSITE" id="PS01187">
    <property type="entry name" value="EGF_CA"/>
    <property type="match status" value="2"/>
</dbReference>
<keyword evidence="11" id="KW-0472">Membrane</keyword>
<keyword evidence="6" id="KW-0677">Repeat</keyword>
<dbReference type="GO" id="GO:0015074">
    <property type="term" value="P:DNA integration"/>
    <property type="evidence" value="ECO:0007669"/>
    <property type="project" value="InterPro"/>
</dbReference>
<feature type="disulfide bond" evidence="14">
    <location>
        <begin position="1018"/>
        <end position="1027"/>
    </location>
</feature>
<evidence type="ECO:0000256" key="9">
    <source>
        <dbReference type="ARBA" id="ARBA00022976"/>
    </source>
</evidence>
<dbReference type="GO" id="GO:0030154">
    <property type="term" value="P:cell differentiation"/>
    <property type="evidence" value="ECO:0007669"/>
    <property type="project" value="UniProtKB-KW"/>
</dbReference>
<dbReference type="SMART" id="SM00181">
    <property type="entry name" value="EGF"/>
    <property type="match status" value="11"/>
</dbReference>
<keyword evidence="13" id="KW-0325">Glycoprotein</keyword>
<dbReference type="InterPro" id="IPR001881">
    <property type="entry name" value="EGF-like_Ca-bd_dom"/>
</dbReference>
<evidence type="ECO:0000256" key="1">
    <source>
        <dbReference type="ARBA" id="ARBA00004479"/>
    </source>
</evidence>
<gene>
    <name evidence="15" type="ORF">PACLA_8A047794</name>
</gene>
<dbReference type="Pfam" id="PF00094">
    <property type="entry name" value="VWD"/>
    <property type="match status" value="4"/>
</dbReference>
<evidence type="ECO:0000256" key="12">
    <source>
        <dbReference type="ARBA" id="ARBA00023157"/>
    </source>
</evidence>
<dbReference type="Gene3D" id="3.30.420.10">
    <property type="entry name" value="Ribonuclease H-like superfamily/Ribonuclease H"/>
    <property type="match status" value="1"/>
</dbReference>
<organism evidence="15 16">
    <name type="scientific">Paramuricea clavata</name>
    <name type="common">Red gorgonian</name>
    <name type="synonym">Violescent sea-whip</name>
    <dbReference type="NCBI Taxonomy" id="317549"/>
    <lineage>
        <taxon>Eukaryota</taxon>
        <taxon>Metazoa</taxon>
        <taxon>Cnidaria</taxon>
        <taxon>Anthozoa</taxon>
        <taxon>Octocorallia</taxon>
        <taxon>Malacalcyonacea</taxon>
        <taxon>Plexauridae</taxon>
        <taxon>Paramuricea</taxon>
    </lineage>
</organism>
<dbReference type="Gene3D" id="2.120.10.30">
    <property type="entry name" value="TolB, C-terminal domain"/>
    <property type="match status" value="2"/>
</dbReference>
<dbReference type="InterPro" id="IPR014853">
    <property type="entry name" value="VWF/SSPO/ZAN-like_Cys-rich_dom"/>
</dbReference>
<feature type="disulfide bond" evidence="14">
    <location>
        <begin position="2033"/>
        <end position="2042"/>
    </location>
</feature>
<dbReference type="EMBL" id="CACRXK020006360">
    <property type="protein sequence ID" value="CAB4009159.1"/>
    <property type="molecule type" value="Genomic_DNA"/>
</dbReference>
<dbReference type="InterPro" id="IPR000742">
    <property type="entry name" value="EGF"/>
</dbReference>
<dbReference type="OrthoDB" id="4405280at2759"/>
<dbReference type="Pfam" id="PF12947">
    <property type="entry name" value="EGF_3"/>
    <property type="match status" value="2"/>
</dbReference>
<dbReference type="FunFam" id="2.10.25.10:FF:000038">
    <property type="entry name" value="Fibrillin 2"/>
    <property type="match status" value="2"/>
</dbReference>
<protein>
    <submittedName>
        <fullName evidence="15">C-binding -like</fullName>
    </submittedName>
</protein>
<feature type="disulfide bond" evidence="14">
    <location>
        <begin position="2071"/>
        <end position="2080"/>
    </location>
</feature>
<evidence type="ECO:0000313" key="16">
    <source>
        <dbReference type="Proteomes" id="UP001152795"/>
    </source>
</evidence>
<dbReference type="InterPro" id="IPR011042">
    <property type="entry name" value="6-blade_b-propeller_TolB-like"/>
</dbReference>
<feature type="disulfide bond" evidence="14">
    <location>
        <begin position="1361"/>
        <end position="1370"/>
    </location>
</feature>
<dbReference type="Pfam" id="PF12661">
    <property type="entry name" value="hEGF"/>
    <property type="match status" value="1"/>
</dbReference>
<dbReference type="PROSITE" id="PS00022">
    <property type="entry name" value="EGF_1"/>
    <property type="match status" value="5"/>
</dbReference>
<dbReference type="InterPro" id="IPR000152">
    <property type="entry name" value="EGF-type_Asp/Asn_hydroxyl_site"/>
</dbReference>
<evidence type="ECO:0000256" key="7">
    <source>
        <dbReference type="ARBA" id="ARBA00022782"/>
    </source>
</evidence>
<keyword evidence="16" id="KW-1185">Reference proteome</keyword>
<evidence type="ECO:0000256" key="4">
    <source>
        <dbReference type="ARBA" id="ARBA00022692"/>
    </source>
</evidence>
<dbReference type="PROSITE" id="PS00119">
    <property type="entry name" value="PA2_ASP"/>
    <property type="match status" value="1"/>
</dbReference>
<dbReference type="GO" id="GO:0007219">
    <property type="term" value="P:Notch signaling pathway"/>
    <property type="evidence" value="ECO:0007669"/>
    <property type="project" value="UniProtKB-KW"/>
</dbReference>
<dbReference type="Pfam" id="PF08742">
    <property type="entry name" value="C8"/>
    <property type="match status" value="3"/>
</dbReference>
<evidence type="ECO:0000256" key="3">
    <source>
        <dbReference type="ARBA" id="ARBA00022536"/>
    </source>
</evidence>
<dbReference type="PANTHER" id="PTHR11339">
    <property type="entry name" value="EXTRACELLULAR MATRIX GLYCOPROTEIN RELATED"/>
    <property type="match status" value="1"/>
</dbReference>
<keyword evidence="10" id="KW-1133">Transmembrane helix</keyword>
<keyword evidence="12 14" id="KW-1015">Disulfide bond</keyword>
<dbReference type="InterPro" id="IPR012337">
    <property type="entry name" value="RNaseH-like_sf"/>
</dbReference>
<comment type="caution">
    <text evidence="14">Lacks conserved residue(s) required for the propagation of feature annotation.</text>
</comment>
<keyword evidence="5" id="KW-0732">Signal</keyword>
<dbReference type="InterPro" id="IPR009030">
    <property type="entry name" value="Growth_fac_rcpt_cys_sf"/>
</dbReference>
<keyword evidence="9" id="KW-0914">Notch signaling pathway</keyword>
<dbReference type="InterPro" id="IPR040676">
    <property type="entry name" value="DUF5641"/>
</dbReference>
<dbReference type="InterPro" id="IPR049883">
    <property type="entry name" value="NOTCH1_EGF-like"/>
</dbReference>
<dbReference type="InterPro" id="IPR024731">
    <property type="entry name" value="NELL2-like_EGF"/>
</dbReference>
<sequence>MYILLLTCASSRAIHLELVKDMSVEGFLRGFKRFIARRGVPEVIINDNFKTFKSREVKRFMLGQGVKQRFILPASPWWGGFYERLVRTVKSCLKKTLRRTYTTFEELQTILCDVEIAINTRPLAYLSEDDLDEPLTPFHLIQGRGYVRRDLGRRNTDIVPNLSLGQCKDRLVHLQKVLKDCWVRFRREYLNELRQMNIYRKRKGSTCDLIIGEVVLVKDDEPAPRTQWRIGKVIQLVTGRDGQVRGAMLKVLSKSGKQTTIHRPLQKLISFEIAENNVNEHKNVEHDETAESTEGNETQHDSLRRSTRKAAVDGQNARRLRNKLDILSGDYNLVAAEGSIRKEVYSLAASHMGPSFLFLDRCQVPYLFFSTSSGTFAYNTDESTNSTTMVDDRTNALFSFDGFNKRLYLHTTNNEITNYNLDGSDATTIVVVNVEFFTVDGRNNLIYYHHSLQERIWVYNITSGQQSSVDALADIAGVKDLEMEMTNGYLYIARANDPTIMRYDPSSQSTVDFNYEGSAQSISVDEYNNVIYWANYDANQNIHMVMKTLLNGQTVGLNITYVGEIELTSDVFNFYVLDRDNNRIDKYSKASLEKQGNVTYNGPIRDLIIAYDEDECCVGTICHVNSTCSDSRGSFNCTCNDGFVGNGTDCEDVNECLNDPCHQNATCVDIIGSFDCVCNEGFVGDGRNCRASNCSILSCGENEECIKENDIFKCVCKDDYAEPDCRLVERTCLARGDPHYSTFDGTRYDFMGKCEYVLAKDSRNNTFEVRQVNEPCGNGEPSCTKSLTVIFPNATIQLLRGSVMVNDTEIVLPATYGGVRITEPSNRVTLIESDYGVEVEWNNVRNVRVTVLGRYLNRTSGLCGTFNGNPGDDFLARNGTTVDNAVTFGNSWKTEPDCDDATDVEHACVTYSDRNATAIANCSALSSSPFNTCTSQINPDSEGYITDCEYDVCACGDDPIVCLCQAIEAYVSDCNSTGVDIDWLSDPRYQQCGSPCASDPCFNGGTCSNDGQSFSCSCAVGYDGDRCEIEVSSCDQLTCGANEICVSSGDTYECVCHPDYEGENCQAKVEATCKAQGDPHYTTFDGRRYDFMGRCEYILAKDHVNNTFEIRQTNEPCGNGVATCTRSLTVIFPNITIELRRGKTLVNGAEVTMSTIYGGVNITETGNGNRINTIVTSEYGVTVHWNNVYNVRVIVGGRYLNRTSGLCGIYNDMEDDDFWASNGTIVTNPVEFGNSWKVDPDCDDANEVEHPCVVNSDRRWIAQANCSTLLRPPFNECSSNINATQEGYISDCEYDMCACEDDPVVCYCQALEAYADDCASFVDIQWENLEEFSVCGTPCASAPCYNGGSCTNVGDSFECRCRAGFLGDRCEIEDRCQVPYLFFSTSLGTFSYNTDESINSTTMVDDRTNALFSFDGFNKRLYLHTANNEMTSYNLDGSVATTIVITSVEFFTVDGRNNLIYYHHPLQERIWVYNISSGQESAVDALADISGVKDLGMDMTNGYLYIARANDPTIIRYDPSSQSTIDFNYDGSAQSISVDEYNNVIYWANYDANQNIHMVMKTLLNGQTVGLNITYVGEIELTSDVFNFYVLDRVNNRIDKYSKASLEKQGNVTYNGPIRDLIIAYDEDECCVGTICHVNSTCSDSRGSFNCTCNDGFIGNGTDCEDANECLDDPCHQNATCVDIIGSFDCVCNDGFVGDGRDCGAFNCSILSCGENEECIQENDIFKCVCKDDYAEPDCRLVERTCLARGDPHYSTFDGTRYDFMGKCEYVLAKDSRNNTFEVRQVNEPCGNGEPSCTKSLTVIFPDVTIQLLRGSVMVNDTAIVLPATYGGVTITEPSNRVTLIESDYGVEVEWNNVRNVRVTVLGRYLNRTSGLCGTFNGNSGDDFLARNGTTVGNAVTFGNSWKTEPDCDDATDVQHPCVTYSDRNATAIANCSALLSSPFDGCSSQINPVSKGYITDCEYDVCACDDDSTVCLCQAIEAYVSDCNSTGVDIDWLSDPRYQQCGTPCASDPCYNGGTCSNNGLSSFSCSCGVGFTGVRCEIEVDSCEDLSCGENQICVMVGDTYRCVCDPDFNGENCENIVEATCKAQGDPHYTTFDGRRYDFMGRCEYVLAKDRVNNTFEIRQTNELCGNGVPTCTRSLTVIFPNITIELRRGKTLVNGAEIT</sequence>
<dbReference type="InterPro" id="IPR018097">
    <property type="entry name" value="EGF_Ca-bd_CS"/>
</dbReference>
<accession>A0A7D9IMZ1</accession>
<dbReference type="SUPFAM" id="SSF57196">
    <property type="entry name" value="EGF/Laminin"/>
    <property type="match status" value="5"/>
</dbReference>
<dbReference type="SUPFAM" id="SSF53098">
    <property type="entry name" value="Ribonuclease H-like"/>
    <property type="match status" value="1"/>
</dbReference>
<dbReference type="InterPro" id="IPR033112">
    <property type="entry name" value="PLA2_Asp_AS"/>
</dbReference>
<dbReference type="CDD" id="cd00054">
    <property type="entry name" value="EGF_CA"/>
    <property type="match status" value="8"/>
</dbReference>
<name>A0A7D9IMZ1_PARCT</name>
<evidence type="ECO:0000256" key="14">
    <source>
        <dbReference type="PROSITE-ProRule" id="PRU00076"/>
    </source>
</evidence>
<dbReference type="Pfam" id="PF07645">
    <property type="entry name" value="EGF_CA"/>
    <property type="match status" value="1"/>
</dbReference>
<dbReference type="PROSITE" id="PS01186">
    <property type="entry name" value="EGF_2"/>
    <property type="match status" value="7"/>
</dbReference>
<keyword evidence="2" id="KW-0217">Developmental protein</keyword>
<evidence type="ECO:0000256" key="11">
    <source>
        <dbReference type="ARBA" id="ARBA00023136"/>
    </source>
</evidence>
<proteinExistence type="predicted"/>
<comment type="subcellular location">
    <subcellularLocation>
        <location evidence="1">Membrane</location>
        <topology evidence="1">Single-pass type I membrane protein</topology>
    </subcellularLocation>
</comment>
<dbReference type="SMART" id="SM00179">
    <property type="entry name" value="EGF_CA"/>
    <property type="match status" value="9"/>
</dbReference>
<dbReference type="PROSITE" id="PS00010">
    <property type="entry name" value="ASX_HYDROXYL"/>
    <property type="match status" value="6"/>
</dbReference>
<dbReference type="Pfam" id="PF18701">
    <property type="entry name" value="DUF5641"/>
    <property type="match status" value="1"/>
</dbReference>
<feature type="non-terminal residue" evidence="15">
    <location>
        <position position="1"/>
    </location>
</feature>
<dbReference type="PANTHER" id="PTHR11339:SF402">
    <property type="entry name" value="VWFD DOMAIN-CONTAINING PROTEIN"/>
    <property type="match status" value="1"/>
</dbReference>
<dbReference type="InterPro" id="IPR050780">
    <property type="entry name" value="Mucin_vWF_Thrombospondin_sf"/>
</dbReference>
<evidence type="ECO:0000256" key="2">
    <source>
        <dbReference type="ARBA" id="ARBA00022473"/>
    </source>
</evidence>
<dbReference type="Gene3D" id="2.10.25.10">
    <property type="entry name" value="Laminin"/>
    <property type="match status" value="8"/>
</dbReference>
<dbReference type="SMART" id="SM00832">
    <property type="entry name" value="C8"/>
    <property type="match status" value="3"/>
</dbReference>
<reference evidence="15" key="1">
    <citation type="submission" date="2020-04" db="EMBL/GenBank/DDBJ databases">
        <authorList>
            <person name="Alioto T."/>
            <person name="Alioto T."/>
            <person name="Gomez Garrido J."/>
        </authorList>
    </citation>
    <scope>NUCLEOTIDE SEQUENCE</scope>
    <source>
        <strain evidence="15">A484AB</strain>
    </source>
</reference>
<evidence type="ECO:0000256" key="13">
    <source>
        <dbReference type="ARBA" id="ARBA00023180"/>
    </source>
</evidence>
<dbReference type="Pfam" id="PF00008">
    <property type="entry name" value="EGF"/>
    <property type="match status" value="2"/>
</dbReference>
<dbReference type="InterPro" id="IPR036397">
    <property type="entry name" value="RNaseH_sf"/>
</dbReference>
<dbReference type="SMART" id="SM00216">
    <property type="entry name" value="VWD"/>
    <property type="match status" value="3"/>
</dbReference>
<dbReference type="PROSITE" id="PS50994">
    <property type="entry name" value="INTEGRASE"/>
    <property type="match status" value="1"/>
</dbReference>
<dbReference type="SUPFAM" id="SSF57184">
    <property type="entry name" value="Growth factor receptor domain"/>
    <property type="match status" value="2"/>
</dbReference>
<dbReference type="FunFam" id="2.10.25.10:FF:000368">
    <property type="entry name" value="Delta-like 3 (Drosophila), isoform CRA_b"/>
    <property type="match status" value="1"/>
</dbReference>
<comment type="caution">
    <text evidence="15">The sequence shown here is derived from an EMBL/GenBank/DDBJ whole genome shotgun (WGS) entry which is preliminary data.</text>
</comment>
<dbReference type="InterPro" id="IPR001584">
    <property type="entry name" value="Integrase_cat-core"/>
</dbReference>
<dbReference type="GO" id="GO:0016020">
    <property type="term" value="C:membrane"/>
    <property type="evidence" value="ECO:0007669"/>
    <property type="project" value="UniProtKB-SubCell"/>
</dbReference>
<dbReference type="PROSITE" id="PS50026">
    <property type="entry name" value="EGF_3"/>
    <property type="match status" value="9"/>
</dbReference>
<dbReference type="GO" id="GO:0003676">
    <property type="term" value="F:nucleic acid binding"/>
    <property type="evidence" value="ECO:0007669"/>
    <property type="project" value="InterPro"/>
</dbReference>
<dbReference type="SUPFAM" id="SSF63825">
    <property type="entry name" value="YWTD domain"/>
    <property type="match status" value="2"/>
</dbReference>
<evidence type="ECO:0000256" key="10">
    <source>
        <dbReference type="ARBA" id="ARBA00022989"/>
    </source>
</evidence>
<dbReference type="InterPro" id="IPR013032">
    <property type="entry name" value="EGF-like_CS"/>
</dbReference>
<evidence type="ECO:0000256" key="5">
    <source>
        <dbReference type="ARBA" id="ARBA00022729"/>
    </source>
</evidence>
<keyword evidence="7" id="KW-0221">Differentiation</keyword>
<dbReference type="Proteomes" id="UP001152795">
    <property type="component" value="Unassembled WGS sequence"/>
</dbReference>
<evidence type="ECO:0000256" key="8">
    <source>
        <dbReference type="ARBA" id="ARBA00022843"/>
    </source>
</evidence>
<feature type="disulfide bond" evidence="14">
    <location>
        <begin position="1056"/>
        <end position="1065"/>
    </location>
</feature>
<dbReference type="PROSITE" id="PS51233">
    <property type="entry name" value="VWFD"/>
    <property type="match status" value="4"/>
</dbReference>
<dbReference type="FunFam" id="2.10.25.10:FF:000434">
    <property type="entry name" value="Predicted protein"/>
    <property type="match status" value="1"/>
</dbReference>
<keyword evidence="3 14" id="KW-0245">EGF-like domain</keyword>
<evidence type="ECO:0000313" key="15">
    <source>
        <dbReference type="EMBL" id="CAB4009159.1"/>
    </source>
</evidence>
<keyword evidence="8" id="KW-0832">Ubl conjugation</keyword>
<dbReference type="GO" id="GO:0005509">
    <property type="term" value="F:calcium ion binding"/>
    <property type="evidence" value="ECO:0007669"/>
    <property type="project" value="InterPro"/>
</dbReference>